<dbReference type="PANTHER" id="PTHR35176">
    <property type="entry name" value="HEME OXYGENASE HI_0854-RELATED"/>
    <property type="match status" value="1"/>
</dbReference>
<feature type="domain" description="Pyridoxamine 5'-phosphate oxidase N-terminal" evidence="2">
    <location>
        <begin position="15"/>
        <end position="101"/>
    </location>
</feature>
<keyword evidence="1" id="KW-0560">Oxidoreductase</keyword>
<dbReference type="GO" id="GO:0005829">
    <property type="term" value="C:cytosol"/>
    <property type="evidence" value="ECO:0007669"/>
    <property type="project" value="TreeGrafter"/>
</dbReference>
<accession>A0A7I7QI09</accession>
<dbReference type="GO" id="GO:0070967">
    <property type="term" value="F:coenzyme F420 binding"/>
    <property type="evidence" value="ECO:0007669"/>
    <property type="project" value="TreeGrafter"/>
</dbReference>
<evidence type="ECO:0000259" key="2">
    <source>
        <dbReference type="Pfam" id="PF01243"/>
    </source>
</evidence>
<dbReference type="InterPro" id="IPR012349">
    <property type="entry name" value="Split_barrel_FMN-bd"/>
</dbReference>
<dbReference type="SUPFAM" id="SSF50475">
    <property type="entry name" value="FMN-binding split barrel"/>
    <property type="match status" value="1"/>
</dbReference>
<dbReference type="Pfam" id="PF01243">
    <property type="entry name" value="PNPOx_N"/>
    <property type="match status" value="1"/>
</dbReference>
<dbReference type="InterPro" id="IPR052019">
    <property type="entry name" value="F420H2_bilvrd_red/Heme_oxyg"/>
</dbReference>
<dbReference type="InterPro" id="IPR024031">
    <property type="entry name" value="MSMEG_5819/OxyR"/>
</dbReference>
<dbReference type="KEGG" id="msei:MSEDJ_00690"/>
<dbReference type="Proteomes" id="UP000467193">
    <property type="component" value="Chromosome"/>
</dbReference>
<keyword evidence="4" id="KW-1185">Reference proteome</keyword>
<proteinExistence type="predicted"/>
<gene>
    <name evidence="3" type="ORF">MSEDJ_00690</name>
</gene>
<dbReference type="EMBL" id="AP022588">
    <property type="protein sequence ID" value="BBY25973.1"/>
    <property type="molecule type" value="Genomic_DNA"/>
</dbReference>
<organism evidence="3 4">
    <name type="scientific">Mycolicibacterium sediminis</name>
    <dbReference type="NCBI Taxonomy" id="1286180"/>
    <lineage>
        <taxon>Bacteria</taxon>
        <taxon>Bacillati</taxon>
        <taxon>Actinomycetota</taxon>
        <taxon>Actinomycetes</taxon>
        <taxon>Mycobacteriales</taxon>
        <taxon>Mycobacteriaceae</taxon>
        <taxon>Mycolicibacterium</taxon>
    </lineage>
</organism>
<dbReference type="GO" id="GO:0016627">
    <property type="term" value="F:oxidoreductase activity, acting on the CH-CH group of donors"/>
    <property type="evidence" value="ECO:0007669"/>
    <property type="project" value="TreeGrafter"/>
</dbReference>
<dbReference type="Gene3D" id="2.30.110.10">
    <property type="entry name" value="Electron Transport, Fmn-binding Protein, Chain A"/>
    <property type="match status" value="1"/>
</dbReference>
<dbReference type="PANTHER" id="PTHR35176:SF6">
    <property type="entry name" value="HEME OXYGENASE HI_0854-RELATED"/>
    <property type="match status" value="1"/>
</dbReference>
<protein>
    <submittedName>
        <fullName evidence="3">PPOX class F420-dependent oxidoreductase</fullName>
    </submittedName>
</protein>
<evidence type="ECO:0000313" key="4">
    <source>
        <dbReference type="Proteomes" id="UP000467193"/>
    </source>
</evidence>
<name>A0A7I7QI09_9MYCO</name>
<sequence>MRSYRRDMSFRPHEVEYLERADLGRLATVKPDGTPQNSPVGFTYNDALGTIDVSGYRMSSSRKYRNVGVNTSVAFVVDDIASRDPWRVRCLEIRGTATQVRLDSAPSEPNGDALDTAIIRITPTRIIGFGIDDLETEPHLMTADARDV</sequence>
<dbReference type="NCBIfam" id="TIGR04023">
    <property type="entry name" value="PPOX_MSMEG_5819"/>
    <property type="match status" value="1"/>
</dbReference>
<evidence type="ECO:0000256" key="1">
    <source>
        <dbReference type="ARBA" id="ARBA00023002"/>
    </source>
</evidence>
<dbReference type="AlphaFoldDB" id="A0A7I7QI09"/>
<evidence type="ECO:0000313" key="3">
    <source>
        <dbReference type="EMBL" id="BBY25973.1"/>
    </source>
</evidence>
<dbReference type="InterPro" id="IPR011576">
    <property type="entry name" value="Pyridox_Oxase_N"/>
</dbReference>
<reference evidence="3 4" key="1">
    <citation type="journal article" date="2019" name="Emerg. Microbes Infect.">
        <title>Comprehensive subspecies identification of 175 nontuberculous mycobacteria species based on 7547 genomic profiles.</title>
        <authorList>
            <person name="Matsumoto Y."/>
            <person name="Kinjo T."/>
            <person name="Motooka D."/>
            <person name="Nabeya D."/>
            <person name="Jung N."/>
            <person name="Uechi K."/>
            <person name="Horii T."/>
            <person name="Iida T."/>
            <person name="Fujita J."/>
            <person name="Nakamura S."/>
        </authorList>
    </citation>
    <scope>NUCLEOTIDE SEQUENCE [LARGE SCALE GENOMIC DNA]</scope>
    <source>
        <strain evidence="3 4">JCM 17899</strain>
    </source>
</reference>